<feature type="domain" description="F-box" evidence="1">
    <location>
        <begin position="26"/>
        <end position="72"/>
    </location>
</feature>
<dbReference type="AlphaFoldDB" id="A0A3S3N9H9"/>
<comment type="caution">
    <text evidence="2">The sequence shown here is derived from an EMBL/GenBank/DDBJ whole genome shotgun (WGS) entry which is preliminary data.</text>
</comment>
<dbReference type="InterPro" id="IPR032675">
    <property type="entry name" value="LRR_dom_sf"/>
</dbReference>
<evidence type="ECO:0000313" key="3">
    <source>
        <dbReference type="Proteomes" id="UP000283530"/>
    </source>
</evidence>
<keyword evidence="3" id="KW-1185">Reference proteome</keyword>
<dbReference type="InterPro" id="IPR006566">
    <property type="entry name" value="FBD"/>
</dbReference>
<dbReference type="EMBL" id="QPKB01000008">
    <property type="protein sequence ID" value="RWR90841.1"/>
    <property type="molecule type" value="Genomic_DNA"/>
</dbReference>
<organism evidence="2 3">
    <name type="scientific">Cinnamomum micranthum f. kanehirae</name>
    <dbReference type="NCBI Taxonomy" id="337451"/>
    <lineage>
        <taxon>Eukaryota</taxon>
        <taxon>Viridiplantae</taxon>
        <taxon>Streptophyta</taxon>
        <taxon>Embryophyta</taxon>
        <taxon>Tracheophyta</taxon>
        <taxon>Spermatophyta</taxon>
        <taxon>Magnoliopsida</taxon>
        <taxon>Magnoliidae</taxon>
        <taxon>Laurales</taxon>
        <taxon>Lauraceae</taxon>
        <taxon>Cinnamomum</taxon>
    </lineage>
</organism>
<dbReference type="Pfam" id="PF08387">
    <property type="entry name" value="FBD"/>
    <property type="match status" value="1"/>
</dbReference>
<dbReference type="SUPFAM" id="SSF52047">
    <property type="entry name" value="RNI-like"/>
    <property type="match status" value="1"/>
</dbReference>
<dbReference type="InterPro" id="IPR036047">
    <property type="entry name" value="F-box-like_dom_sf"/>
</dbReference>
<protein>
    <submittedName>
        <fullName evidence="2">F-box/LRR-repeat protein 13-like protein</fullName>
    </submittedName>
</protein>
<name>A0A3S3N9H9_9MAGN</name>
<accession>A0A3S3N9H9</accession>
<dbReference type="PROSITE" id="PS50181">
    <property type="entry name" value="FBOX"/>
    <property type="match status" value="1"/>
</dbReference>
<dbReference type="InterPro" id="IPR055411">
    <property type="entry name" value="LRR_FXL15/At3g58940/PEG3-like"/>
</dbReference>
<dbReference type="OrthoDB" id="673865at2759"/>
<evidence type="ECO:0000259" key="1">
    <source>
        <dbReference type="PROSITE" id="PS50181"/>
    </source>
</evidence>
<dbReference type="InterPro" id="IPR053781">
    <property type="entry name" value="F-box_AtFBL13-like"/>
</dbReference>
<dbReference type="InterPro" id="IPR053772">
    <property type="entry name" value="At1g61320/At1g61330-like"/>
</dbReference>
<dbReference type="InterPro" id="IPR001810">
    <property type="entry name" value="F-box_dom"/>
</dbReference>
<gene>
    <name evidence="2" type="ORF">CKAN_01996300</name>
</gene>
<dbReference type="PANTHER" id="PTHR34145:SF28">
    <property type="entry name" value="F-BOX DOMAIN-CONTAINING PROTEIN"/>
    <property type="match status" value="1"/>
</dbReference>
<dbReference type="STRING" id="337451.A0A3S3N9H9"/>
<dbReference type="Pfam" id="PF24758">
    <property type="entry name" value="LRR_At5g56370"/>
    <property type="match status" value="1"/>
</dbReference>
<dbReference type="Proteomes" id="UP000283530">
    <property type="component" value="Unassembled WGS sequence"/>
</dbReference>
<dbReference type="Pfam" id="PF00646">
    <property type="entry name" value="F-box"/>
    <property type="match status" value="1"/>
</dbReference>
<dbReference type="Gene3D" id="3.80.10.10">
    <property type="entry name" value="Ribonuclease Inhibitor"/>
    <property type="match status" value="1"/>
</dbReference>
<reference evidence="2 3" key="1">
    <citation type="journal article" date="2019" name="Nat. Plants">
        <title>Stout camphor tree genome fills gaps in understanding of flowering plant genome evolution.</title>
        <authorList>
            <person name="Chaw S.M."/>
            <person name="Liu Y.C."/>
            <person name="Wu Y.W."/>
            <person name="Wang H.Y."/>
            <person name="Lin C.I."/>
            <person name="Wu C.S."/>
            <person name="Ke H.M."/>
            <person name="Chang L.Y."/>
            <person name="Hsu C.Y."/>
            <person name="Yang H.T."/>
            <person name="Sudianto E."/>
            <person name="Hsu M.H."/>
            <person name="Wu K.P."/>
            <person name="Wang L.N."/>
            <person name="Leebens-Mack J.H."/>
            <person name="Tsai I.J."/>
        </authorList>
    </citation>
    <scope>NUCLEOTIDE SEQUENCE [LARGE SCALE GENOMIC DNA]</scope>
    <source>
        <strain evidence="3">cv. Chaw 1501</strain>
        <tissue evidence="2">Young leaves</tissue>
    </source>
</reference>
<proteinExistence type="predicted"/>
<dbReference type="SUPFAM" id="SSF81383">
    <property type="entry name" value="F-box domain"/>
    <property type="match status" value="1"/>
</dbReference>
<dbReference type="Gene3D" id="1.20.1280.50">
    <property type="match status" value="1"/>
</dbReference>
<dbReference type="CDD" id="cd22160">
    <property type="entry name" value="F-box_AtFBL13-like"/>
    <property type="match status" value="1"/>
</dbReference>
<dbReference type="PANTHER" id="PTHR34145">
    <property type="entry name" value="OS02G0105600 PROTEIN"/>
    <property type="match status" value="1"/>
</dbReference>
<sequence>MEMQGRVQDDDSIINQPEIAIPDKEEDRITQLPDEILHKILSLIPSKTATTTSILSNRWMDLWKSTWAYTTTLNFGWEFTTSIKTLSLVSCAIDQILQLHKIDTIDIFRLYFHPREEFLVHIRQWIEFAVGKRLRELDLDFEQCYDPFTLAIHRRHKTIDFSVYELPPCLFSCDSLTILKLANCKFELPSGFRGFSSLKTLYLTNVRITHDTLDGMLLTCPMLEDLALMDLRHSMTMEFSATDLKIKSLTLAGCPDVSDLGSLFSKLARLQILAICYFKIQDFSELGYENAPRNLIELQLEVSDNYGLPGTYALFTNWNFPYLKKLTIEWIPHRFQMSDEIVQPSGRVFCCLKTIMINGFLGREKQMQMVKFLLQKAVVLETMVLVIPKEAINRSLRNDSISQAKPFMTLTDLMVLPKELLLLGNDSISQENSSVAVLRLLHEQLLLLPKVSTNAQFVLKEHTNDDDSILATHHRYWYSPPTWL</sequence>
<evidence type="ECO:0000313" key="2">
    <source>
        <dbReference type="EMBL" id="RWR90841.1"/>
    </source>
</evidence>